<keyword evidence="9" id="KW-0862">Zinc</keyword>
<feature type="active site" description="Proton donor" evidence="8">
    <location>
        <position position="10"/>
    </location>
</feature>
<organism evidence="10 11">
    <name type="scientific">Anaeromicrobium sediminis</name>
    <dbReference type="NCBI Taxonomy" id="1478221"/>
    <lineage>
        <taxon>Bacteria</taxon>
        <taxon>Bacillati</taxon>
        <taxon>Bacillota</taxon>
        <taxon>Clostridia</taxon>
        <taxon>Peptostreptococcales</taxon>
        <taxon>Thermotaleaceae</taxon>
        <taxon>Anaeromicrobium</taxon>
    </lineage>
</organism>
<dbReference type="Gene3D" id="3.40.50.1000">
    <property type="entry name" value="HAD superfamily/HAD-like"/>
    <property type="match status" value="1"/>
</dbReference>
<dbReference type="Pfam" id="PF13242">
    <property type="entry name" value="Hydrolase_like"/>
    <property type="match status" value="1"/>
</dbReference>
<keyword evidence="3 9" id="KW-0479">Metal-binding</keyword>
<dbReference type="EMBL" id="NIBG01000003">
    <property type="protein sequence ID" value="PAB60246.1"/>
    <property type="molecule type" value="Genomic_DNA"/>
</dbReference>
<comment type="subcellular location">
    <subcellularLocation>
        <location evidence="1 7">Cytoplasm</location>
    </subcellularLocation>
</comment>
<evidence type="ECO:0000256" key="8">
    <source>
        <dbReference type="PIRSR" id="PIRSR004682-1"/>
    </source>
</evidence>
<dbReference type="PANTHER" id="PTHR42891:SF1">
    <property type="entry name" value="D-GLYCERO-BETA-D-MANNO-HEPTOSE-1,7-BISPHOSPHATE 7-PHOSPHATASE"/>
    <property type="match status" value="1"/>
</dbReference>
<keyword evidence="5 7" id="KW-0119">Carbohydrate metabolism</keyword>
<evidence type="ECO:0000256" key="7">
    <source>
        <dbReference type="PIRNR" id="PIRNR004682"/>
    </source>
</evidence>
<reference evidence="10 11" key="1">
    <citation type="submission" date="2017-06" db="EMBL/GenBank/DDBJ databases">
        <title>Draft genome sequence of anaerobic fermentative bacterium Anaeromicrobium sediminis DY2726D isolated from West Pacific Ocean sediments.</title>
        <authorList>
            <person name="Zeng X."/>
        </authorList>
    </citation>
    <scope>NUCLEOTIDE SEQUENCE [LARGE SCALE GENOMIC DNA]</scope>
    <source>
        <strain evidence="10 11">DY2726D</strain>
    </source>
</reference>
<dbReference type="GO" id="GO:0005737">
    <property type="term" value="C:cytoplasm"/>
    <property type="evidence" value="ECO:0007669"/>
    <property type="project" value="UniProtKB-SubCell"/>
</dbReference>
<dbReference type="Proteomes" id="UP000216024">
    <property type="component" value="Unassembled WGS sequence"/>
</dbReference>
<dbReference type="InterPro" id="IPR023214">
    <property type="entry name" value="HAD_sf"/>
</dbReference>
<dbReference type="GO" id="GO:0016791">
    <property type="term" value="F:phosphatase activity"/>
    <property type="evidence" value="ECO:0007669"/>
    <property type="project" value="InterPro"/>
</dbReference>
<evidence type="ECO:0000256" key="3">
    <source>
        <dbReference type="ARBA" id="ARBA00022723"/>
    </source>
</evidence>
<dbReference type="RefSeq" id="WP_095131581.1">
    <property type="nucleotide sequence ID" value="NZ_NIBG01000003.1"/>
</dbReference>
<dbReference type="GO" id="GO:0046872">
    <property type="term" value="F:metal ion binding"/>
    <property type="evidence" value="ECO:0007669"/>
    <property type="project" value="UniProtKB-KW"/>
</dbReference>
<dbReference type="InterPro" id="IPR006543">
    <property type="entry name" value="Histidinol-phos"/>
</dbReference>
<evidence type="ECO:0000256" key="9">
    <source>
        <dbReference type="PIRSR" id="PIRSR004682-4"/>
    </source>
</evidence>
<keyword evidence="11" id="KW-1185">Reference proteome</keyword>
<dbReference type="GO" id="GO:0005975">
    <property type="term" value="P:carbohydrate metabolic process"/>
    <property type="evidence" value="ECO:0007669"/>
    <property type="project" value="InterPro"/>
</dbReference>
<comment type="caution">
    <text evidence="10">The sequence shown here is derived from an EMBL/GenBank/DDBJ whole genome shotgun (WGS) entry which is preliminary data.</text>
</comment>
<comment type="cofactor">
    <cofactor evidence="9">
        <name>Zn(2+)</name>
        <dbReference type="ChEBI" id="CHEBI:29105"/>
    </cofactor>
</comment>
<comment type="similarity">
    <text evidence="7">Belongs to the gmhB family.</text>
</comment>
<keyword evidence="2 7" id="KW-0963">Cytoplasm</keyword>
<feature type="binding site" evidence="9">
    <location>
        <position position="10"/>
    </location>
    <ligand>
        <name>Mg(2+)</name>
        <dbReference type="ChEBI" id="CHEBI:18420"/>
    </ligand>
</feature>
<evidence type="ECO:0000256" key="6">
    <source>
        <dbReference type="ARBA" id="ARBA00031828"/>
    </source>
</evidence>
<keyword evidence="9" id="KW-0460">Magnesium</keyword>
<dbReference type="SUPFAM" id="SSF56784">
    <property type="entry name" value="HAD-like"/>
    <property type="match status" value="1"/>
</dbReference>
<evidence type="ECO:0000256" key="1">
    <source>
        <dbReference type="ARBA" id="ARBA00004496"/>
    </source>
</evidence>
<feature type="binding site" evidence="9">
    <location>
        <position position="125"/>
    </location>
    <ligand>
        <name>Mg(2+)</name>
        <dbReference type="ChEBI" id="CHEBI:18420"/>
    </ligand>
</feature>
<protein>
    <recommendedName>
        <fullName evidence="6 7">D,D-heptose 1,7-bisphosphate phosphatase</fullName>
        <ecNumber evidence="7">3.1.3.-</ecNumber>
    </recommendedName>
</protein>
<sequence length="184" mass="20834">MKKAVFLDRDGVIIEDNGYIEDIEKVDIYPYTFEALKKLQEEYLLFIVTNQSGIGRGLITEEGVKKVNDYILDKLSENGISIEALYCCPHRTEDGCDCKKPKPYFMNKAIKEWNIDINNSFMIGDHASDIEFASNVGATGLYVLTGHGRKHLKGLDSTVQIYESLVEAVDHIMSERHIEHVSSN</sequence>
<gene>
    <name evidence="10" type="ORF">CCE28_04930</name>
</gene>
<accession>A0A267ML32</accession>
<evidence type="ECO:0000256" key="4">
    <source>
        <dbReference type="ARBA" id="ARBA00022801"/>
    </source>
</evidence>
<feature type="binding site" evidence="9">
    <location>
        <position position="90"/>
    </location>
    <ligand>
        <name>Zn(2+)</name>
        <dbReference type="ChEBI" id="CHEBI:29105"/>
    </ligand>
</feature>
<feature type="binding site" evidence="9">
    <location>
        <position position="98"/>
    </location>
    <ligand>
        <name>Zn(2+)</name>
        <dbReference type="ChEBI" id="CHEBI:29105"/>
    </ligand>
</feature>
<feature type="active site" description="Nucleophile" evidence="8">
    <location>
        <position position="8"/>
    </location>
</feature>
<feature type="binding site" evidence="9">
    <location>
        <position position="96"/>
    </location>
    <ligand>
        <name>Zn(2+)</name>
        <dbReference type="ChEBI" id="CHEBI:29105"/>
    </ligand>
</feature>
<feature type="binding site" evidence="9">
    <location>
        <position position="88"/>
    </location>
    <ligand>
        <name>Zn(2+)</name>
        <dbReference type="ChEBI" id="CHEBI:29105"/>
    </ligand>
</feature>
<evidence type="ECO:0000256" key="2">
    <source>
        <dbReference type="ARBA" id="ARBA00022490"/>
    </source>
</evidence>
<dbReference type="PANTHER" id="PTHR42891">
    <property type="entry name" value="D-GLYCERO-BETA-D-MANNO-HEPTOSE-1,7-BISPHOSPHATE 7-PHOSPHATASE"/>
    <property type="match status" value="1"/>
</dbReference>
<dbReference type="AlphaFoldDB" id="A0A267ML32"/>
<proteinExistence type="inferred from homology"/>
<dbReference type="OrthoDB" id="9801899at2"/>
<dbReference type="PIRSF" id="PIRSF004682">
    <property type="entry name" value="GmhB"/>
    <property type="match status" value="1"/>
</dbReference>
<dbReference type="NCBIfam" id="TIGR01662">
    <property type="entry name" value="HAD-SF-IIIA"/>
    <property type="match status" value="1"/>
</dbReference>
<dbReference type="EC" id="3.1.3.-" evidence="7"/>
<dbReference type="InterPro" id="IPR004446">
    <property type="entry name" value="Heptose_bisP_phosphatase"/>
</dbReference>
<evidence type="ECO:0000313" key="10">
    <source>
        <dbReference type="EMBL" id="PAB60246.1"/>
    </source>
</evidence>
<feature type="binding site" evidence="9">
    <location>
        <position position="8"/>
    </location>
    <ligand>
        <name>Mg(2+)</name>
        <dbReference type="ChEBI" id="CHEBI:18420"/>
    </ligand>
</feature>
<name>A0A267ML32_9FIRM</name>
<evidence type="ECO:0000313" key="11">
    <source>
        <dbReference type="Proteomes" id="UP000216024"/>
    </source>
</evidence>
<dbReference type="InterPro" id="IPR006549">
    <property type="entry name" value="HAD-SF_hydro_IIIA"/>
</dbReference>
<dbReference type="NCBIfam" id="TIGR01656">
    <property type="entry name" value="Histidinol-ppas"/>
    <property type="match status" value="1"/>
</dbReference>
<comment type="cofactor">
    <cofactor evidence="9">
        <name>Mg(2+)</name>
        <dbReference type="ChEBI" id="CHEBI:18420"/>
    </cofactor>
</comment>
<dbReference type="CDD" id="cd07503">
    <property type="entry name" value="HAD_HisB-N"/>
    <property type="match status" value="1"/>
</dbReference>
<keyword evidence="4 7" id="KW-0378">Hydrolase</keyword>
<evidence type="ECO:0000256" key="5">
    <source>
        <dbReference type="ARBA" id="ARBA00023277"/>
    </source>
</evidence>
<dbReference type="InterPro" id="IPR036412">
    <property type="entry name" value="HAD-like_sf"/>
</dbReference>